<keyword evidence="1" id="KW-1185">Reference proteome</keyword>
<dbReference type="AlphaFoldDB" id="A0A914QJ04"/>
<organism evidence="1 2">
    <name type="scientific">Panagrolaimus davidi</name>
    <dbReference type="NCBI Taxonomy" id="227884"/>
    <lineage>
        <taxon>Eukaryota</taxon>
        <taxon>Metazoa</taxon>
        <taxon>Ecdysozoa</taxon>
        <taxon>Nematoda</taxon>
        <taxon>Chromadorea</taxon>
        <taxon>Rhabditida</taxon>
        <taxon>Tylenchina</taxon>
        <taxon>Panagrolaimomorpha</taxon>
        <taxon>Panagrolaimoidea</taxon>
        <taxon>Panagrolaimidae</taxon>
        <taxon>Panagrolaimus</taxon>
    </lineage>
</organism>
<dbReference type="Proteomes" id="UP000887578">
    <property type="component" value="Unplaced"/>
</dbReference>
<proteinExistence type="predicted"/>
<sequence length="507" mass="57840">MSKPLVVFITPREDNDCFNLVSFDLSTRKEVPCCTKEVNDLLKFFDKPPEFITNVKGIVCNIYGFCKNGTIDHEFCSKLASKLKNFKIPFRFMSNLHITAMCTFIAAKVDPKIDKEVLQIHIQDEIFKLCSFSRAEEGYVMTEVREIRKNYHPDVLLGQSNPTKIIIVNANAFLPVSAKVKTLQLYLFEWNPIVVHRNTSNFLFDAVKELVDHMFNVEGSKKYFVIPQTLDKFGVSVNGKDPSDNDILVKIKGNEYLPAAEACVVSRFHEKFYITGKSKTKNVILQGPIEITKECHRIKLTLSVDLNNYPTLNHEAVIFSKISKMPKKLKTEKTDKLPIIGFFDNASVICLWNEAENCYKFMDSWNGKFGKDLFIDFLLPKPTIVASSTDVTSLAGAVYDLIKIMSMPSNAIRIDDTWKFTFTEDDENPVLLEFDTFEKSRKQASPAFLMAMMLKEHIRAIKKETGKKPTKLGFRLLDEFVNSEARKRVENGLEEACGMIKTGFLLV</sequence>
<protein>
    <submittedName>
        <fullName evidence="2">Uncharacterized protein</fullName>
    </submittedName>
</protein>
<name>A0A914QJ04_9BILA</name>
<reference evidence="2" key="1">
    <citation type="submission" date="2022-11" db="UniProtKB">
        <authorList>
            <consortium name="WormBaseParasite"/>
        </authorList>
    </citation>
    <scope>IDENTIFICATION</scope>
</reference>
<evidence type="ECO:0000313" key="1">
    <source>
        <dbReference type="Proteomes" id="UP000887578"/>
    </source>
</evidence>
<accession>A0A914QJ04</accession>
<evidence type="ECO:0000313" key="2">
    <source>
        <dbReference type="WBParaSite" id="PDA_v2.g27297.t1"/>
    </source>
</evidence>
<dbReference type="WBParaSite" id="PDA_v2.g27297.t1">
    <property type="protein sequence ID" value="PDA_v2.g27297.t1"/>
    <property type="gene ID" value="PDA_v2.g27297"/>
</dbReference>